<keyword evidence="1" id="KW-0479">Metal-binding</keyword>
<keyword evidence="3" id="KW-0862">Zinc</keyword>
<dbReference type="GO" id="GO:0008270">
    <property type="term" value="F:zinc ion binding"/>
    <property type="evidence" value="ECO:0007669"/>
    <property type="project" value="UniProtKB-KW"/>
</dbReference>
<dbReference type="EMBL" id="FOWR01000033">
    <property type="protein sequence ID" value="SFP97859.1"/>
    <property type="molecule type" value="Genomic_DNA"/>
</dbReference>
<dbReference type="InterPro" id="IPR018551">
    <property type="entry name" value="DUF2007"/>
</dbReference>
<keyword evidence="2" id="KW-0863">Zinc-finger</keyword>
<dbReference type="RefSeq" id="WP_074928107.1">
    <property type="nucleotide sequence ID" value="NZ_FOWR01000033.1"/>
</dbReference>
<organism evidence="5 6">
    <name type="scientific">Enterovibrio norvegicus DSM 15893</name>
    <dbReference type="NCBI Taxonomy" id="1121869"/>
    <lineage>
        <taxon>Bacteria</taxon>
        <taxon>Pseudomonadati</taxon>
        <taxon>Pseudomonadota</taxon>
        <taxon>Gammaproteobacteria</taxon>
        <taxon>Vibrionales</taxon>
        <taxon>Vibrionaceae</taxon>
        <taxon>Enterovibrio</taxon>
    </lineage>
</organism>
<evidence type="ECO:0000256" key="3">
    <source>
        <dbReference type="ARBA" id="ARBA00022833"/>
    </source>
</evidence>
<dbReference type="AlphaFoldDB" id="A0A1I5URL4"/>
<dbReference type="PROSITE" id="PS01358">
    <property type="entry name" value="ZF_RANBP2_1"/>
    <property type="match status" value="1"/>
</dbReference>
<dbReference type="GeneID" id="35874026"/>
<proteinExistence type="predicted"/>
<dbReference type="InterPro" id="IPR001876">
    <property type="entry name" value="Znf_RanBP2"/>
</dbReference>
<evidence type="ECO:0000313" key="6">
    <source>
        <dbReference type="Proteomes" id="UP000182692"/>
    </source>
</evidence>
<reference evidence="5 6" key="1">
    <citation type="submission" date="2016-10" db="EMBL/GenBank/DDBJ databases">
        <authorList>
            <person name="de Groot N.N."/>
        </authorList>
    </citation>
    <scope>NUCLEOTIDE SEQUENCE [LARGE SCALE GENOMIC DNA]</scope>
    <source>
        <strain evidence="5 6">DSM 15893</strain>
    </source>
</reference>
<evidence type="ECO:0000256" key="2">
    <source>
        <dbReference type="ARBA" id="ARBA00022771"/>
    </source>
</evidence>
<accession>A0A1I5URL4</accession>
<sequence>MPWVQVYSAANALEAHSLKGMLGSQGIEVMLKGESLSSAAGELPPDIVAVTLWVDALQESKARQALEAYEVQSETVWYCSHCQEENGGNFEVCWQCNTPHDET</sequence>
<dbReference type="Proteomes" id="UP000182692">
    <property type="component" value="Unassembled WGS sequence"/>
</dbReference>
<evidence type="ECO:0000256" key="1">
    <source>
        <dbReference type="ARBA" id="ARBA00022723"/>
    </source>
</evidence>
<evidence type="ECO:0000313" key="5">
    <source>
        <dbReference type="EMBL" id="SFP97859.1"/>
    </source>
</evidence>
<feature type="domain" description="RanBP2-type" evidence="4">
    <location>
        <begin position="77"/>
        <end position="96"/>
    </location>
</feature>
<dbReference type="Pfam" id="PF09413">
    <property type="entry name" value="DUF2007"/>
    <property type="match status" value="1"/>
</dbReference>
<name>A0A1I5URL4_9GAMM</name>
<dbReference type="STRING" id="1121869.SAMN03084138_03710"/>
<protein>
    <submittedName>
        <fullName evidence="5">Putative signal transducing protein</fullName>
    </submittedName>
</protein>
<gene>
    <name evidence="5" type="ORF">SAMN03084138_03710</name>
</gene>
<dbReference type="OrthoDB" id="9814654at2"/>
<evidence type="ECO:0000259" key="4">
    <source>
        <dbReference type="PROSITE" id="PS01358"/>
    </source>
</evidence>